<feature type="non-terminal residue" evidence="2">
    <location>
        <position position="1"/>
    </location>
</feature>
<reference evidence="2 4" key="1">
    <citation type="journal article" date="2012" name="Nature">
        <title>Algal genomes reveal evolutionary mosaicism and the fate of nucleomorphs.</title>
        <authorList>
            <consortium name="DOE Joint Genome Institute"/>
            <person name="Curtis B.A."/>
            <person name="Tanifuji G."/>
            <person name="Burki F."/>
            <person name="Gruber A."/>
            <person name="Irimia M."/>
            <person name="Maruyama S."/>
            <person name="Arias M.C."/>
            <person name="Ball S.G."/>
            <person name="Gile G.H."/>
            <person name="Hirakawa Y."/>
            <person name="Hopkins J.F."/>
            <person name="Kuo A."/>
            <person name="Rensing S.A."/>
            <person name="Schmutz J."/>
            <person name="Symeonidi A."/>
            <person name="Elias M."/>
            <person name="Eveleigh R.J."/>
            <person name="Herman E.K."/>
            <person name="Klute M.J."/>
            <person name="Nakayama T."/>
            <person name="Obornik M."/>
            <person name="Reyes-Prieto A."/>
            <person name="Armbrust E.V."/>
            <person name="Aves S.J."/>
            <person name="Beiko R.G."/>
            <person name="Coutinho P."/>
            <person name="Dacks J.B."/>
            <person name="Durnford D.G."/>
            <person name="Fast N.M."/>
            <person name="Green B.R."/>
            <person name="Grisdale C.J."/>
            <person name="Hempel F."/>
            <person name="Henrissat B."/>
            <person name="Hoppner M.P."/>
            <person name="Ishida K."/>
            <person name="Kim E."/>
            <person name="Koreny L."/>
            <person name="Kroth P.G."/>
            <person name="Liu Y."/>
            <person name="Malik S.B."/>
            <person name="Maier U.G."/>
            <person name="McRose D."/>
            <person name="Mock T."/>
            <person name="Neilson J.A."/>
            <person name="Onodera N.T."/>
            <person name="Poole A.M."/>
            <person name="Pritham E.J."/>
            <person name="Richards T.A."/>
            <person name="Rocap G."/>
            <person name="Roy S.W."/>
            <person name="Sarai C."/>
            <person name="Schaack S."/>
            <person name="Shirato S."/>
            <person name="Slamovits C.H."/>
            <person name="Spencer D.F."/>
            <person name="Suzuki S."/>
            <person name="Worden A.Z."/>
            <person name="Zauner S."/>
            <person name="Barry K."/>
            <person name="Bell C."/>
            <person name="Bharti A.K."/>
            <person name="Crow J.A."/>
            <person name="Grimwood J."/>
            <person name="Kramer R."/>
            <person name="Lindquist E."/>
            <person name="Lucas S."/>
            <person name="Salamov A."/>
            <person name="McFadden G.I."/>
            <person name="Lane C.E."/>
            <person name="Keeling P.J."/>
            <person name="Gray M.W."/>
            <person name="Grigoriev I.V."/>
            <person name="Archibald J.M."/>
        </authorList>
    </citation>
    <scope>NUCLEOTIDE SEQUENCE</scope>
    <source>
        <strain evidence="2 4">CCMP2712</strain>
    </source>
</reference>
<reference evidence="3" key="3">
    <citation type="submission" date="2016-03" db="UniProtKB">
        <authorList>
            <consortium name="EnsemblProtists"/>
        </authorList>
    </citation>
    <scope>IDENTIFICATION</scope>
</reference>
<dbReference type="InterPro" id="IPR021883">
    <property type="entry name" value="LPA1-like"/>
</dbReference>
<keyword evidence="1" id="KW-0732">Signal</keyword>
<dbReference type="Pfam" id="PF11998">
    <property type="entry name" value="DUF3493"/>
    <property type="match status" value="1"/>
</dbReference>
<dbReference type="RefSeq" id="XP_005840782.1">
    <property type="nucleotide sequence ID" value="XM_005840725.1"/>
</dbReference>
<evidence type="ECO:0000313" key="2">
    <source>
        <dbReference type="EMBL" id="EKX53802.1"/>
    </source>
</evidence>
<evidence type="ECO:0000313" key="4">
    <source>
        <dbReference type="Proteomes" id="UP000011087"/>
    </source>
</evidence>
<name>L1JZN5_GUITC</name>
<dbReference type="AlphaFoldDB" id="L1JZN5"/>
<dbReference type="Proteomes" id="UP000011087">
    <property type="component" value="Unassembled WGS sequence"/>
</dbReference>
<gene>
    <name evidence="2" type="ORF">GUITHDRAFT_160931</name>
</gene>
<reference evidence="4" key="2">
    <citation type="submission" date="2012-11" db="EMBL/GenBank/DDBJ databases">
        <authorList>
            <person name="Kuo A."/>
            <person name="Curtis B.A."/>
            <person name="Tanifuji G."/>
            <person name="Burki F."/>
            <person name="Gruber A."/>
            <person name="Irimia M."/>
            <person name="Maruyama S."/>
            <person name="Arias M.C."/>
            <person name="Ball S.G."/>
            <person name="Gile G.H."/>
            <person name="Hirakawa Y."/>
            <person name="Hopkins J.F."/>
            <person name="Rensing S.A."/>
            <person name="Schmutz J."/>
            <person name="Symeonidi A."/>
            <person name="Elias M."/>
            <person name="Eveleigh R.J."/>
            <person name="Herman E.K."/>
            <person name="Klute M.J."/>
            <person name="Nakayama T."/>
            <person name="Obornik M."/>
            <person name="Reyes-Prieto A."/>
            <person name="Armbrust E.V."/>
            <person name="Aves S.J."/>
            <person name="Beiko R.G."/>
            <person name="Coutinho P."/>
            <person name="Dacks J.B."/>
            <person name="Durnford D.G."/>
            <person name="Fast N.M."/>
            <person name="Green B.R."/>
            <person name="Grisdale C."/>
            <person name="Hempe F."/>
            <person name="Henrissat B."/>
            <person name="Hoppner M.P."/>
            <person name="Ishida K.-I."/>
            <person name="Kim E."/>
            <person name="Koreny L."/>
            <person name="Kroth P.G."/>
            <person name="Liu Y."/>
            <person name="Malik S.-B."/>
            <person name="Maier U.G."/>
            <person name="McRose D."/>
            <person name="Mock T."/>
            <person name="Neilson J.A."/>
            <person name="Onodera N.T."/>
            <person name="Poole A.M."/>
            <person name="Pritham E.J."/>
            <person name="Richards T.A."/>
            <person name="Rocap G."/>
            <person name="Roy S.W."/>
            <person name="Sarai C."/>
            <person name="Schaack S."/>
            <person name="Shirato S."/>
            <person name="Slamovits C.H."/>
            <person name="Spencer D.F."/>
            <person name="Suzuki S."/>
            <person name="Worden A.Z."/>
            <person name="Zauner S."/>
            <person name="Barry K."/>
            <person name="Bell C."/>
            <person name="Bharti A.K."/>
            <person name="Crow J.A."/>
            <person name="Grimwood J."/>
            <person name="Kramer R."/>
            <person name="Lindquist E."/>
            <person name="Lucas S."/>
            <person name="Salamov A."/>
            <person name="McFadden G.I."/>
            <person name="Lane C.E."/>
            <person name="Keeling P.J."/>
            <person name="Gray M.W."/>
            <person name="Grigoriev I.V."/>
            <person name="Archibald J.M."/>
        </authorList>
    </citation>
    <scope>NUCLEOTIDE SEQUENCE</scope>
    <source>
        <strain evidence="4">CCMP2712</strain>
    </source>
</reference>
<dbReference type="GeneID" id="17310302"/>
<protein>
    <recommendedName>
        <fullName evidence="5">SMODS and SLOG-associating 2TM effector domain-containing protein</fullName>
    </recommendedName>
</protein>
<feature type="signal peptide" evidence="1">
    <location>
        <begin position="1"/>
        <end position="20"/>
    </location>
</feature>
<organism evidence="2">
    <name type="scientific">Guillardia theta (strain CCMP2712)</name>
    <name type="common">Cryptophyte</name>
    <dbReference type="NCBI Taxonomy" id="905079"/>
    <lineage>
        <taxon>Eukaryota</taxon>
        <taxon>Cryptophyceae</taxon>
        <taxon>Pyrenomonadales</taxon>
        <taxon>Geminigeraceae</taxon>
        <taxon>Guillardia</taxon>
    </lineage>
</organism>
<accession>L1JZN5</accession>
<dbReference type="OrthoDB" id="5130at2759"/>
<evidence type="ECO:0008006" key="5">
    <source>
        <dbReference type="Google" id="ProtNLM"/>
    </source>
</evidence>
<dbReference type="EnsemblProtists" id="EKX53802">
    <property type="protein sequence ID" value="EKX53802"/>
    <property type="gene ID" value="GUITHDRAFT_160931"/>
</dbReference>
<dbReference type="KEGG" id="gtt:GUITHDRAFT_160931"/>
<proteinExistence type="predicted"/>
<evidence type="ECO:0000313" key="3">
    <source>
        <dbReference type="EnsemblProtists" id="EKX53802"/>
    </source>
</evidence>
<dbReference type="HOGENOM" id="CLU_1140500_0_0_1"/>
<evidence type="ECO:0000256" key="1">
    <source>
        <dbReference type="SAM" id="SignalP"/>
    </source>
</evidence>
<keyword evidence="4" id="KW-1185">Reference proteome</keyword>
<dbReference type="PaxDb" id="55529-EKX53802"/>
<dbReference type="EMBL" id="JH992969">
    <property type="protein sequence ID" value="EKX53802.1"/>
    <property type="molecule type" value="Genomic_DNA"/>
</dbReference>
<feature type="chain" id="PRO_5008771949" description="SMODS and SLOG-associating 2TM effector domain-containing protein" evidence="1">
    <location>
        <begin position="21"/>
        <end position="244"/>
    </location>
</feature>
<dbReference type="PANTHER" id="PTHR35498:SF1">
    <property type="entry name" value="LOW PSII ACCUMULATION-LIKE PROTEIN"/>
    <property type="match status" value="1"/>
</dbReference>
<sequence>MSKLFLFLTCLLVLFSFSLSFNVLLNDVRAFSSPTSFSAHHKHQWNGQSRRKFSVSCLQMSEEKSSELMDVIDEEGKDSKSPEAVGRFRQRRAMKKSSSSSVSSELRFKLLEEQASPLRKFRQFFYAAACISASLGTLISGARIFAALQGIQGVQPLSESSTNTAINLGVVVTSAALWIWEDGKGKETLKLLQDKSGMREKLANLNLELADGTLKTMRDMRDESRLVILAGTAAEVTRCINLAG</sequence>
<dbReference type="PANTHER" id="PTHR35498">
    <property type="entry name" value="PROTEIN LOW PSII ACCUMULATION 1, CHLOROPLASTIC"/>
    <property type="match status" value="1"/>
</dbReference>